<dbReference type="OrthoDB" id="3838338at2759"/>
<dbReference type="GO" id="GO:0072344">
    <property type="term" value="P:rescue of stalled ribosome"/>
    <property type="evidence" value="ECO:0007669"/>
    <property type="project" value="InterPro"/>
</dbReference>
<feature type="compositionally biased region" description="Polar residues" evidence="1">
    <location>
        <begin position="281"/>
        <end position="292"/>
    </location>
</feature>
<feature type="compositionally biased region" description="Basic and acidic residues" evidence="1">
    <location>
        <begin position="446"/>
        <end position="455"/>
    </location>
</feature>
<dbReference type="Proteomes" id="UP000245119">
    <property type="component" value="Linkage Group LG1"/>
</dbReference>
<name>A0A2T7Q138_POMCA</name>
<feature type="domain" description="C2H2-type" evidence="2">
    <location>
        <begin position="123"/>
        <end position="144"/>
    </location>
</feature>
<dbReference type="GO" id="GO:0043022">
    <property type="term" value="F:ribosome binding"/>
    <property type="evidence" value="ECO:0007669"/>
    <property type="project" value="TreeGrafter"/>
</dbReference>
<accession>A0A2T7Q138</accession>
<dbReference type="Pfam" id="PF23202">
    <property type="entry name" value="PAH_ZNF598"/>
    <property type="match status" value="1"/>
</dbReference>
<feature type="compositionally biased region" description="Polar residues" evidence="1">
    <location>
        <begin position="462"/>
        <end position="473"/>
    </location>
</feature>
<sequence>MKDELHYLVVFLTEKKKYESVDRRQCIPNRQFKILFENEDVEEAYDILLENCCRVCDKSPLFDTFHQLETHMKRSHSVFACDLCVSHLKIFPFERKFYSRKDLATHRRSGDADNTSYRGHPLCRFCDDRYMDSDELLRHLRKDHFYCQFCDALNSNEYYNDYEDLKAHFRAKHFLCEEGVCASPDARFTHAFNSEIDLKAHKTSDHMGKRSKAEAKELRTIDLHFQVAPRRRGRDNSMITSEDFEEVSASSGRTQRHGAGYKRAEMHHDVRERPDNKQASKESSLGNNSVQTPRMPILEEDFPSLSNTPPVPVYQPPIKERADPQEDFPSLLAQKHSPPVGALASVPTHPVQKKPTPRVASNAAVNFSHVAATVTGSAEPTQPSRLREARPVANKQASFTKNGSGQKWSAPLFSSGEEFPTLGVERKEKSVINGPHFVNLGAWSKTQKDGNEKNASKKAASTRASFKQPSENSGFRALSASFSKGLGDDREFPLLGGVPTLKTVTAVWGEDKLQMDDKKKPNMSLSSTLPLPKKQINGTKDCGSPDSKSKKKKKKQKAKGDTGESVVENGVKADAFTVKADTLTVDVQVAVSDQVLEETLHSTIECESSPQQKLVVNVKQNNNISNSVPWQPEESNFTSAEAPMVPIAVENLNVLEDKENQEIFSSPEIFVDDDFPSLQSISKKTDPPPGFIKTQKVTKPPPGLKKPLSQARAPPGLASSLGSSSACIPMSVKLNMHLFVPPVDIAERNSELVMQIRQMLKATDLDKFRKLSGDFRSGQISAMEYLQQCQDLLGKENFCSVLPELVALLPDILKQQELLLACKHPSGALGLHPHLLSCPVCYQLLAVKDFTPHMVSHPSFAASDHPSASVPQSAPSKLTLAT</sequence>
<protein>
    <recommendedName>
        <fullName evidence="2">C2H2-type domain-containing protein</fullName>
    </recommendedName>
</protein>
<dbReference type="SMART" id="SM00355">
    <property type="entry name" value="ZnF_C2H2"/>
    <property type="match status" value="5"/>
</dbReference>
<dbReference type="STRING" id="400727.A0A2T7Q138"/>
<dbReference type="InterPro" id="IPR044288">
    <property type="entry name" value="ZNF598/HEL2"/>
</dbReference>
<comment type="caution">
    <text evidence="3">The sequence shown here is derived from an EMBL/GenBank/DDBJ whole genome shotgun (WGS) entry which is preliminary data.</text>
</comment>
<dbReference type="AlphaFoldDB" id="A0A2T7Q138"/>
<evidence type="ECO:0000259" key="2">
    <source>
        <dbReference type="PROSITE" id="PS00028"/>
    </source>
</evidence>
<dbReference type="PANTHER" id="PTHR22938:SF0">
    <property type="entry name" value="E3 UBIQUITIN-PROTEIN LIGASE ZNF598"/>
    <property type="match status" value="1"/>
</dbReference>
<dbReference type="PROSITE" id="PS00028">
    <property type="entry name" value="ZINC_FINGER_C2H2_1"/>
    <property type="match status" value="1"/>
</dbReference>
<feature type="region of interest" description="Disordered" evidence="1">
    <location>
        <begin position="375"/>
        <end position="412"/>
    </location>
</feature>
<evidence type="ECO:0000313" key="3">
    <source>
        <dbReference type="EMBL" id="PVD39378.1"/>
    </source>
</evidence>
<evidence type="ECO:0000313" key="4">
    <source>
        <dbReference type="Proteomes" id="UP000245119"/>
    </source>
</evidence>
<organism evidence="3 4">
    <name type="scientific">Pomacea canaliculata</name>
    <name type="common">Golden apple snail</name>
    <dbReference type="NCBI Taxonomy" id="400727"/>
    <lineage>
        <taxon>Eukaryota</taxon>
        <taxon>Metazoa</taxon>
        <taxon>Spiralia</taxon>
        <taxon>Lophotrochozoa</taxon>
        <taxon>Mollusca</taxon>
        <taxon>Gastropoda</taxon>
        <taxon>Caenogastropoda</taxon>
        <taxon>Architaenioglossa</taxon>
        <taxon>Ampullarioidea</taxon>
        <taxon>Ampullariidae</taxon>
        <taxon>Pomacea</taxon>
    </lineage>
</organism>
<feature type="region of interest" description="Disordered" evidence="1">
    <location>
        <begin position="232"/>
        <end position="294"/>
    </location>
</feature>
<feature type="compositionally biased region" description="Polar residues" evidence="1">
    <location>
        <begin position="395"/>
        <end position="407"/>
    </location>
</feature>
<dbReference type="EMBL" id="PZQS01000001">
    <property type="protein sequence ID" value="PVD39378.1"/>
    <property type="molecule type" value="Genomic_DNA"/>
</dbReference>
<gene>
    <name evidence="3" type="ORF">C0Q70_02008</name>
</gene>
<feature type="region of interest" description="Disordered" evidence="1">
    <location>
        <begin position="515"/>
        <end position="565"/>
    </location>
</feature>
<proteinExistence type="predicted"/>
<reference evidence="3 4" key="1">
    <citation type="submission" date="2018-04" db="EMBL/GenBank/DDBJ databases">
        <title>The genome of golden apple snail Pomacea canaliculata provides insight into stress tolerance and invasive adaptation.</title>
        <authorList>
            <person name="Liu C."/>
            <person name="Liu B."/>
            <person name="Ren Y."/>
            <person name="Zhang Y."/>
            <person name="Wang H."/>
            <person name="Li S."/>
            <person name="Jiang F."/>
            <person name="Yin L."/>
            <person name="Zhang G."/>
            <person name="Qian W."/>
            <person name="Fan W."/>
        </authorList>
    </citation>
    <scope>NUCLEOTIDE SEQUENCE [LARGE SCALE GENOMIC DNA]</scope>
    <source>
        <strain evidence="3">SZHN2017</strain>
        <tissue evidence="3">Muscle</tissue>
    </source>
</reference>
<feature type="compositionally biased region" description="Basic and acidic residues" evidence="1">
    <location>
        <begin position="262"/>
        <end position="280"/>
    </location>
</feature>
<feature type="region of interest" description="Disordered" evidence="1">
    <location>
        <begin position="682"/>
        <end position="717"/>
    </location>
</feature>
<dbReference type="PANTHER" id="PTHR22938">
    <property type="entry name" value="ZINC FINGER PROTEIN 598"/>
    <property type="match status" value="1"/>
</dbReference>
<dbReference type="GO" id="GO:0061630">
    <property type="term" value="F:ubiquitin protein ligase activity"/>
    <property type="evidence" value="ECO:0007669"/>
    <property type="project" value="InterPro"/>
</dbReference>
<dbReference type="InterPro" id="IPR056437">
    <property type="entry name" value="Znf-C2H2_ZNF598/HEL2"/>
</dbReference>
<keyword evidence="4" id="KW-1185">Reference proteome</keyword>
<feature type="compositionally biased region" description="Polar residues" evidence="1">
    <location>
        <begin position="375"/>
        <end position="384"/>
    </location>
</feature>
<evidence type="ECO:0000256" key="1">
    <source>
        <dbReference type="SAM" id="MobiDB-lite"/>
    </source>
</evidence>
<feature type="region of interest" description="Disordered" evidence="1">
    <location>
        <begin position="860"/>
        <end position="882"/>
    </location>
</feature>
<dbReference type="GO" id="GO:0016567">
    <property type="term" value="P:protein ubiquitination"/>
    <property type="evidence" value="ECO:0007669"/>
    <property type="project" value="TreeGrafter"/>
</dbReference>
<dbReference type="InterPro" id="IPR013087">
    <property type="entry name" value="Znf_C2H2_type"/>
</dbReference>
<feature type="region of interest" description="Disordered" evidence="1">
    <location>
        <begin position="442"/>
        <end position="473"/>
    </location>
</feature>
<dbReference type="Pfam" id="PF23230">
    <property type="entry name" value="zf-C2H2_13"/>
    <property type="match status" value="1"/>
</dbReference>
<feature type="compositionally biased region" description="Polar residues" evidence="1">
    <location>
        <begin position="869"/>
        <end position="882"/>
    </location>
</feature>
<dbReference type="InterPro" id="IPR057634">
    <property type="entry name" value="PAH_ZNF598/HEL2"/>
</dbReference>